<sequence>MAKKKQAPINFTKMEACPVCKKSWQGAPIPQESIDNGFYDASSKFFSKVIALYSYEEDRTFAYCCPFCNITWDRDTNQRIPSPLRPNRS</sequence>
<gene>
    <name evidence="1" type="ORF">UFOVP649_85</name>
</gene>
<evidence type="ECO:0000313" key="1">
    <source>
        <dbReference type="EMBL" id="CAB4155165.1"/>
    </source>
</evidence>
<dbReference type="EMBL" id="LR796624">
    <property type="protein sequence ID" value="CAB4155165.1"/>
    <property type="molecule type" value="Genomic_DNA"/>
</dbReference>
<name>A0A6J5NDE3_9CAUD</name>
<protein>
    <submittedName>
        <fullName evidence="1">Uncharacterized protein</fullName>
    </submittedName>
</protein>
<proteinExistence type="predicted"/>
<organism evidence="1">
    <name type="scientific">uncultured Caudovirales phage</name>
    <dbReference type="NCBI Taxonomy" id="2100421"/>
    <lineage>
        <taxon>Viruses</taxon>
        <taxon>Duplodnaviria</taxon>
        <taxon>Heunggongvirae</taxon>
        <taxon>Uroviricota</taxon>
        <taxon>Caudoviricetes</taxon>
        <taxon>Peduoviridae</taxon>
        <taxon>Maltschvirus</taxon>
        <taxon>Maltschvirus maltsch</taxon>
    </lineage>
</organism>
<reference evidence="1" key="1">
    <citation type="submission" date="2020-04" db="EMBL/GenBank/DDBJ databases">
        <authorList>
            <person name="Chiriac C."/>
            <person name="Salcher M."/>
            <person name="Ghai R."/>
            <person name="Kavagutti S V."/>
        </authorList>
    </citation>
    <scope>NUCLEOTIDE SEQUENCE</scope>
</reference>
<accession>A0A6J5NDE3</accession>